<accession>A0A4C1YXU1</accession>
<evidence type="ECO:0000313" key="3">
    <source>
        <dbReference type="Proteomes" id="UP000299102"/>
    </source>
</evidence>
<name>A0A4C1YXU1_EUMVA</name>
<gene>
    <name evidence="2" type="ORF">EVAR_63411_1</name>
</gene>
<keyword evidence="3" id="KW-1185">Reference proteome</keyword>
<dbReference type="Proteomes" id="UP000299102">
    <property type="component" value="Unassembled WGS sequence"/>
</dbReference>
<comment type="caution">
    <text evidence="2">The sequence shown here is derived from an EMBL/GenBank/DDBJ whole genome shotgun (WGS) entry which is preliminary data.</text>
</comment>
<evidence type="ECO:0000313" key="2">
    <source>
        <dbReference type="EMBL" id="GBP81106.1"/>
    </source>
</evidence>
<sequence>MIQGDIYIQLGCRSKVTEAKLETALFMEYHPETSRVGEKLRSQRGGIRAARANRCRFPISSQKYAECATASAAAHPSGLSLVHFHFVTRRPHRRTAPARASAVEKGRSQSAPRPATLTGSMVVGYGIIELTRVTYPIFILVLPQILYYKFVCTKI</sequence>
<proteinExistence type="predicted"/>
<protein>
    <submittedName>
        <fullName evidence="2">Uncharacterized protein</fullName>
    </submittedName>
</protein>
<dbReference type="EMBL" id="BGZK01001496">
    <property type="protein sequence ID" value="GBP81106.1"/>
    <property type="molecule type" value="Genomic_DNA"/>
</dbReference>
<organism evidence="2 3">
    <name type="scientific">Eumeta variegata</name>
    <name type="common">Bagworm moth</name>
    <name type="synonym">Eumeta japonica</name>
    <dbReference type="NCBI Taxonomy" id="151549"/>
    <lineage>
        <taxon>Eukaryota</taxon>
        <taxon>Metazoa</taxon>
        <taxon>Ecdysozoa</taxon>
        <taxon>Arthropoda</taxon>
        <taxon>Hexapoda</taxon>
        <taxon>Insecta</taxon>
        <taxon>Pterygota</taxon>
        <taxon>Neoptera</taxon>
        <taxon>Endopterygota</taxon>
        <taxon>Lepidoptera</taxon>
        <taxon>Glossata</taxon>
        <taxon>Ditrysia</taxon>
        <taxon>Tineoidea</taxon>
        <taxon>Psychidae</taxon>
        <taxon>Oiketicinae</taxon>
        <taxon>Eumeta</taxon>
    </lineage>
</organism>
<feature type="region of interest" description="Disordered" evidence="1">
    <location>
        <begin position="92"/>
        <end position="113"/>
    </location>
</feature>
<dbReference type="AlphaFoldDB" id="A0A4C1YXU1"/>
<reference evidence="2 3" key="1">
    <citation type="journal article" date="2019" name="Commun. Biol.">
        <title>The bagworm genome reveals a unique fibroin gene that provides high tensile strength.</title>
        <authorList>
            <person name="Kono N."/>
            <person name="Nakamura H."/>
            <person name="Ohtoshi R."/>
            <person name="Tomita M."/>
            <person name="Numata K."/>
            <person name="Arakawa K."/>
        </authorList>
    </citation>
    <scope>NUCLEOTIDE SEQUENCE [LARGE SCALE GENOMIC DNA]</scope>
</reference>
<evidence type="ECO:0000256" key="1">
    <source>
        <dbReference type="SAM" id="MobiDB-lite"/>
    </source>
</evidence>